<comment type="caution">
    <text evidence="2">The sequence shown here is derived from an EMBL/GenBank/DDBJ whole genome shotgun (WGS) entry which is preliminary data.</text>
</comment>
<dbReference type="InterPro" id="IPR001638">
    <property type="entry name" value="Solute-binding_3/MltF_N"/>
</dbReference>
<dbReference type="EMBL" id="JABFUC010000004">
    <property type="protein sequence ID" value="MCG6657278.1"/>
    <property type="molecule type" value="Genomic_DNA"/>
</dbReference>
<evidence type="ECO:0000313" key="3">
    <source>
        <dbReference type="Proteomes" id="UP000814385"/>
    </source>
</evidence>
<evidence type="ECO:0000313" key="2">
    <source>
        <dbReference type="EMBL" id="MCG6657278.1"/>
    </source>
</evidence>
<reference evidence="2 3" key="1">
    <citation type="submission" date="2020-05" db="EMBL/GenBank/DDBJ databases">
        <title>Comparative genomic analysis of denitrifying bacteria from Halomonas genus.</title>
        <authorList>
            <person name="Wang L."/>
            <person name="Shao Z."/>
        </authorList>
    </citation>
    <scope>NUCLEOTIDE SEQUENCE [LARGE SCALE GENOMIC DNA]</scope>
    <source>
        <strain evidence="2 3">A4</strain>
    </source>
</reference>
<protein>
    <submittedName>
        <fullName evidence="2">Transporter substrate-binding domain-containing protein</fullName>
    </submittedName>
</protein>
<keyword evidence="3" id="KW-1185">Reference proteome</keyword>
<accession>A0ABS9P692</accession>
<feature type="domain" description="Solute-binding protein family 3/N-terminal" evidence="1">
    <location>
        <begin position="20"/>
        <end position="62"/>
    </location>
</feature>
<dbReference type="Proteomes" id="UP000814385">
    <property type="component" value="Unassembled WGS sequence"/>
</dbReference>
<dbReference type="SUPFAM" id="SSF53850">
    <property type="entry name" value="Periplasmic binding protein-like II"/>
    <property type="match status" value="1"/>
</dbReference>
<proteinExistence type="predicted"/>
<sequence length="67" mass="7255">MGENAILNANLAVQPLGDPIYVDDIGIAVNKGNGEMLDRLNEALATIQENGTYAEISEQYFGRDISQ</sequence>
<evidence type="ECO:0000259" key="1">
    <source>
        <dbReference type="Pfam" id="PF00497"/>
    </source>
</evidence>
<dbReference type="Pfam" id="PF00497">
    <property type="entry name" value="SBP_bac_3"/>
    <property type="match status" value="1"/>
</dbReference>
<gene>
    <name evidence="2" type="ORF">HOP52_05755</name>
</gene>
<dbReference type="Gene3D" id="3.40.190.10">
    <property type="entry name" value="Periplasmic binding protein-like II"/>
    <property type="match status" value="1"/>
</dbReference>
<organism evidence="2 3">
    <name type="scientific">Billgrantia campisalis</name>
    <dbReference type="NCBI Taxonomy" id="74661"/>
    <lineage>
        <taxon>Bacteria</taxon>
        <taxon>Pseudomonadati</taxon>
        <taxon>Pseudomonadota</taxon>
        <taxon>Gammaproteobacteria</taxon>
        <taxon>Oceanospirillales</taxon>
        <taxon>Halomonadaceae</taxon>
        <taxon>Billgrantia</taxon>
    </lineage>
</organism>
<name>A0ABS9P692_9GAMM</name>